<dbReference type="EMBL" id="ML769528">
    <property type="protein sequence ID" value="KAE9395593.1"/>
    <property type="molecule type" value="Genomic_DNA"/>
</dbReference>
<feature type="non-terminal residue" evidence="1">
    <location>
        <position position="1"/>
    </location>
</feature>
<proteinExistence type="predicted"/>
<name>A0A6A4HD01_9AGAR</name>
<evidence type="ECO:0000313" key="1">
    <source>
        <dbReference type="EMBL" id="KAE9395593.1"/>
    </source>
</evidence>
<organism evidence="1 2">
    <name type="scientific">Gymnopus androsaceus JB14</name>
    <dbReference type="NCBI Taxonomy" id="1447944"/>
    <lineage>
        <taxon>Eukaryota</taxon>
        <taxon>Fungi</taxon>
        <taxon>Dikarya</taxon>
        <taxon>Basidiomycota</taxon>
        <taxon>Agaricomycotina</taxon>
        <taxon>Agaricomycetes</taxon>
        <taxon>Agaricomycetidae</taxon>
        <taxon>Agaricales</taxon>
        <taxon>Marasmiineae</taxon>
        <taxon>Omphalotaceae</taxon>
        <taxon>Gymnopus</taxon>
    </lineage>
</organism>
<protein>
    <submittedName>
        <fullName evidence="1">Uncharacterized protein</fullName>
    </submittedName>
</protein>
<gene>
    <name evidence="1" type="ORF">BT96DRAFT_795493</name>
</gene>
<reference evidence="1" key="1">
    <citation type="journal article" date="2019" name="Environ. Microbiol.">
        <title>Fungal ecological strategies reflected in gene transcription - a case study of two litter decomposers.</title>
        <authorList>
            <person name="Barbi F."/>
            <person name="Kohler A."/>
            <person name="Barry K."/>
            <person name="Baskaran P."/>
            <person name="Daum C."/>
            <person name="Fauchery L."/>
            <person name="Ihrmark K."/>
            <person name="Kuo A."/>
            <person name="LaButti K."/>
            <person name="Lipzen A."/>
            <person name="Morin E."/>
            <person name="Grigoriev I.V."/>
            <person name="Henrissat B."/>
            <person name="Lindahl B."/>
            <person name="Martin F."/>
        </authorList>
    </citation>
    <scope>NUCLEOTIDE SEQUENCE</scope>
    <source>
        <strain evidence="1">JB14</strain>
    </source>
</reference>
<accession>A0A6A4HD01</accession>
<dbReference type="Proteomes" id="UP000799118">
    <property type="component" value="Unassembled WGS sequence"/>
</dbReference>
<feature type="non-terminal residue" evidence="1">
    <location>
        <position position="97"/>
    </location>
</feature>
<evidence type="ECO:0000313" key="2">
    <source>
        <dbReference type="Proteomes" id="UP000799118"/>
    </source>
</evidence>
<dbReference type="OrthoDB" id="2634326at2759"/>
<sequence length="97" mass="11073">LRFVKEHTDTIDLCLTRLKTVSASIRVQQLALTELQCGLLSVQALLDYTDFESRSITSDAPLSFKGNKMGAFVWNDRDARLLYHAGLPVFFIRPWIE</sequence>
<dbReference type="AlphaFoldDB" id="A0A6A4HD01"/>
<keyword evidence="2" id="KW-1185">Reference proteome</keyword>